<evidence type="ECO:0000313" key="1">
    <source>
        <dbReference type="EMBL" id="DAD67086.1"/>
    </source>
</evidence>
<sequence>MILTQEQIARLEQLKSKPNLTISEKAELDFLASAEPEKDDKPSKYYQIMFDKNDEVKQSIREGDFQKVRDTVCRTALDIAHYFGSLAKKENFKSGLHLMEQMTDININNFAEQVLPTAEETPVQLKIFSKLIQNDDSTDIDVVHFREWYSDAEVQVAEKTLKLLDDVPPYFAAPLIQIATLLALDDVIREQRNAFPEYVQTVLPEEYTVDEYRIALGILSGGAQHLLRWMVSMWNGMYSGNYTKFGTYQELSELSEKFLTDIGTEVKNLKQAKQEAASKVAELLKAIITEAMEGSKDS</sequence>
<name>A0A8S5LAV4_9CAUD</name>
<dbReference type="EMBL" id="BK014667">
    <property type="protein sequence ID" value="DAD67086.1"/>
    <property type="molecule type" value="Genomic_DNA"/>
</dbReference>
<proteinExistence type="predicted"/>
<organism evidence="1">
    <name type="scientific">Podoviridae sp. ctBev14</name>
    <dbReference type="NCBI Taxonomy" id="2823556"/>
    <lineage>
        <taxon>Viruses</taxon>
        <taxon>Duplodnaviria</taxon>
        <taxon>Heunggongvirae</taxon>
        <taxon>Uroviricota</taxon>
        <taxon>Caudoviricetes</taxon>
    </lineage>
</organism>
<accession>A0A8S5LAV4</accession>
<protein>
    <submittedName>
        <fullName evidence="1">Uncharacterized protein</fullName>
    </submittedName>
</protein>
<reference evidence="1" key="1">
    <citation type="journal article" date="2021" name="Proc. Natl. Acad. Sci. U.S.A.">
        <title>A Catalog of Tens of Thousands of Viruses from Human Metagenomes Reveals Hidden Associations with Chronic Diseases.</title>
        <authorList>
            <person name="Tisza M.J."/>
            <person name="Buck C.B."/>
        </authorList>
    </citation>
    <scope>NUCLEOTIDE SEQUENCE</scope>
    <source>
        <strain evidence="1">CtBev14</strain>
    </source>
</reference>